<gene>
    <name evidence="3" type="ORF">AABB24_030539</name>
</gene>
<evidence type="ECO:0000313" key="3">
    <source>
        <dbReference type="EMBL" id="KAL3333827.1"/>
    </source>
</evidence>
<accession>A0ABD2RPL1</accession>
<evidence type="ECO:0000313" key="4">
    <source>
        <dbReference type="Proteomes" id="UP001627284"/>
    </source>
</evidence>
<evidence type="ECO:0000259" key="2">
    <source>
        <dbReference type="PROSITE" id="PS50089"/>
    </source>
</evidence>
<keyword evidence="1" id="KW-0862">Zinc</keyword>
<reference evidence="3 4" key="1">
    <citation type="submission" date="2024-05" db="EMBL/GenBank/DDBJ databases">
        <title>De novo assembly of an allotetraploid wild potato.</title>
        <authorList>
            <person name="Hosaka A.J."/>
        </authorList>
    </citation>
    <scope>NUCLEOTIDE SEQUENCE [LARGE SCALE GENOMIC DNA]</scope>
    <source>
        <tissue evidence="3">Young leaves</tissue>
    </source>
</reference>
<organism evidence="3 4">
    <name type="scientific">Solanum stoloniferum</name>
    <dbReference type="NCBI Taxonomy" id="62892"/>
    <lineage>
        <taxon>Eukaryota</taxon>
        <taxon>Viridiplantae</taxon>
        <taxon>Streptophyta</taxon>
        <taxon>Embryophyta</taxon>
        <taxon>Tracheophyta</taxon>
        <taxon>Spermatophyta</taxon>
        <taxon>Magnoliopsida</taxon>
        <taxon>eudicotyledons</taxon>
        <taxon>Gunneridae</taxon>
        <taxon>Pentapetalae</taxon>
        <taxon>asterids</taxon>
        <taxon>lamiids</taxon>
        <taxon>Solanales</taxon>
        <taxon>Solanaceae</taxon>
        <taxon>Solanoideae</taxon>
        <taxon>Solaneae</taxon>
        <taxon>Solanum</taxon>
    </lineage>
</organism>
<dbReference type="EMBL" id="JBJKTR010000018">
    <property type="protein sequence ID" value="KAL3333827.1"/>
    <property type="molecule type" value="Genomic_DNA"/>
</dbReference>
<dbReference type="Gene3D" id="3.30.40.10">
    <property type="entry name" value="Zinc/RING finger domain, C3HC4 (zinc finger)"/>
    <property type="match status" value="1"/>
</dbReference>
<evidence type="ECO:0000256" key="1">
    <source>
        <dbReference type="PROSITE-ProRule" id="PRU00175"/>
    </source>
</evidence>
<dbReference type="SUPFAM" id="SSF57850">
    <property type="entry name" value="RING/U-box"/>
    <property type="match status" value="1"/>
</dbReference>
<feature type="domain" description="RING-type" evidence="2">
    <location>
        <begin position="159"/>
        <end position="196"/>
    </location>
</feature>
<name>A0ABD2RPL1_9SOLN</name>
<dbReference type="InterPro" id="IPR013083">
    <property type="entry name" value="Znf_RING/FYVE/PHD"/>
</dbReference>
<keyword evidence="1" id="KW-0479">Metal-binding</keyword>
<dbReference type="PROSITE" id="PS50089">
    <property type="entry name" value="ZF_RING_2"/>
    <property type="match status" value="1"/>
</dbReference>
<proteinExistence type="predicted"/>
<keyword evidence="4" id="KW-1185">Reference proteome</keyword>
<sequence length="199" mass="23237">MAANFQYHNSSSDASLIVQQIDDIDITTTTNFSDSLVVQFCLQTIEQYRSKDSKPHHEETHTKSLCFNLHPFLYTLCDDMLFYCAMREKLVDLGEEFDQNYRHVVIRDKLGKICEIMIDVDNMNLKVYVGVTIVVDRTIKDESSILQRVNRMEVDEEYCVVCLEELRMERELLCTPCSHMFHGDCIMVRERSFLPCLPS</sequence>
<dbReference type="Proteomes" id="UP001627284">
    <property type="component" value="Unassembled WGS sequence"/>
</dbReference>
<protein>
    <recommendedName>
        <fullName evidence="2">RING-type domain-containing protein</fullName>
    </recommendedName>
</protein>
<keyword evidence="1" id="KW-0863">Zinc-finger</keyword>
<comment type="caution">
    <text evidence="3">The sequence shown here is derived from an EMBL/GenBank/DDBJ whole genome shotgun (WGS) entry which is preliminary data.</text>
</comment>
<dbReference type="Pfam" id="PF17123">
    <property type="entry name" value="zf-RING_11"/>
    <property type="match status" value="1"/>
</dbReference>
<dbReference type="GO" id="GO:0008270">
    <property type="term" value="F:zinc ion binding"/>
    <property type="evidence" value="ECO:0007669"/>
    <property type="project" value="UniProtKB-KW"/>
</dbReference>
<dbReference type="InterPro" id="IPR001841">
    <property type="entry name" value="Znf_RING"/>
</dbReference>
<dbReference type="AlphaFoldDB" id="A0ABD2RPL1"/>